<dbReference type="AlphaFoldDB" id="A0A1D6HXX7"/>
<feature type="compositionally biased region" description="Low complexity" evidence="1">
    <location>
        <begin position="170"/>
        <end position="181"/>
    </location>
</feature>
<dbReference type="EMBL" id="CM007650">
    <property type="protein sequence ID" value="ONM53050.1"/>
    <property type="molecule type" value="Genomic_DNA"/>
</dbReference>
<accession>A0A1D6HXX7</accession>
<dbReference type="PROSITE" id="PS51823">
    <property type="entry name" value="CLU"/>
    <property type="match status" value="1"/>
</dbReference>
<evidence type="ECO:0000313" key="2">
    <source>
        <dbReference type="EMBL" id="ONM53050.1"/>
    </source>
</evidence>
<sequence>MAPKSRRGKAKGEKKKKDEKVLPVAIDITVNLPDQSHVILKGISTDRIIDVRRLLCVNTATCAITNYSLTHEMRDGALKDAADIATLKPCTLTLVEEEYSEESAVEHVRRLLDIVACTTCFGPAPPPPPPPSPKDADAAKETSSSSSTSKAVASASSGGRRTASPPPASPSSAAAKESSAAKEAAAKESAAAVELEAEMSGACPRLGAFYEFFSLANLTPPLQFVRRVLQPRQEEQPSDDHLFFLEAYEDLMKAFLERNKFGNFPYGFRANTWLVPPIAAQSPSTFPPLPAEDETWGGSGGGWGRDGKSDMVPWADEFLYLTSMPCKTAEERELRDRRAFLLHSLFVDVAIFRAIAAVRHVMEGTELSASTNIDEVLYSETVGHFSITVTRDSSDASCKMDTKIDGNRATGMDSKDLAERNLLKGITADENTAAHDVDSLGIINLRYCGYVAVAKVDNIDKTKVNASIKPMNIADQPEGGAHALNINRLITRAQQCFYVIL</sequence>
<dbReference type="PANTHER" id="PTHR12601">
    <property type="entry name" value="EUKARYOTIC TRANSLATION INITIATION FACTOR 3 SUBUNIT EIF-3"/>
    <property type="match status" value="1"/>
</dbReference>
<feature type="compositionally biased region" description="Low complexity" evidence="1">
    <location>
        <begin position="141"/>
        <end position="163"/>
    </location>
</feature>
<dbReference type="Pfam" id="PF15044">
    <property type="entry name" value="CLU_N"/>
    <property type="match status" value="1"/>
</dbReference>
<evidence type="ECO:0000256" key="1">
    <source>
        <dbReference type="SAM" id="MobiDB-lite"/>
    </source>
</evidence>
<gene>
    <name evidence="2" type="ORF">ZEAMMB73_Zm00001d019501</name>
</gene>
<dbReference type="InterPro" id="IPR028275">
    <property type="entry name" value="CLU_N"/>
</dbReference>
<dbReference type="ExpressionAtlas" id="A0A1D6HXX7">
    <property type="expression patterns" value="baseline and differential"/>
</dbReference>
<dbReference type="PANTHER" id="PTHR12601:SF17">
    <property type="entry name" value="PROTEIN REDUCED CHLOROPLAST COVERAGE 1"/>
    <property type="match status" value="1"/>
</dbReference>
<protein>
    <submittedName>
        <fullName evidence="2">Tetratricopeptide repeat (TPR)-like superfamily protein</fullName>
    </submittedName>
</protein>
<reference evidence="2" key="1">
    <citation type="submission" date="2015-12" db="EMBL/GenBank/DDBJ databases">
        <title>Update maize B73 reference genome by single molecule sequencing technologies.</title>
        <authorList>
            <consortium name="Maize Genome Sequencing Project"/>
            <person name="Ware D."/>
        </authorList>
    </citation>
    <scope>NUCLEOTIDE SEQUENCE [LARGE SCALE GENOMIC DNA]</scope>
    <source>
        <tissue evidence="2">Seedling</tissue>
    </source>
</reference>
<name>A0A1D6HXX7_MAIZE</name>
<proteinExistence type="predicted"/>
<feature type="region of interest" description="Disordered" evidence="1">
    <location>
        <begin position="122"/>
        <end position="181"/>
    </location>
</feature>
<dbReference type="InterPro" id="IPR025697">
    <property type="entry name" value="CLU_dom"/>
</dbReference>
<feature type="compositionally biased region" description="Pro residues" evidence="1">
    <location>
        <begin position="123"/>
        <end position="133"/>
    </location>
</feature>
<organism evidence="2">
    <name type="scientific">Zea mays</name>
    <name type="common">Maize</name>
    <dbReference type="NCBI Taxonomy" id="4577"/>
    <lineage>
        <taxon>Eukaryota</taxon>
        <taxon>Viridiplantae</taxon>
        <taxon>Streptophyta</taxon>
        <taxon>Embryophyta</taxon>
        <taxon>Tracheophyta</taxon>
        <taxon>Spermatophyta</taxon>
        <taxon>Magnoliopsida</taxon>
        <taxon>Liliopsida</taxon>
        <taxon>Poales</taxon>
        <taxon>Poaceae</taxon>
        <taxon>PACMAD clade</taxon>
        <taxon>Panicoideae</taxon>
        <taxon>Andropogonodae</taxon>
        <taxon>Andropogoneae</taxon>
        <taxon>Tripsacinae</taxon>
        <taxon>Zea</taxon>
    </lineage>
</organism>
<dbReference type="InterPro" id="IPR027523">
    <property type="entry name" value="CLU_prot"/>
</dbReference>